<dbReference type="PANTHER" id="PTHR45966:SF36">
    <property type="entry name" value="INACTIVE GDSL ESTERASE_LIPASE-LIKE PROTEIN 25"/>
    <property type="match status" value="1"/>
</dbReference>
<keyword evidence="2" id="KW-1133">Transmembrane helix</keyword>
<dbReference type="InterPro" id="IPR036514">
    <property type="entry name" value="SGNH_hydro_sf"/>
</dbReference>
<evidence type="ECO:0000256" key="2">
    <source>
        <dbReference type="SAM" id="Phobius"/>
    </source>
</evidence>
<name>A0AA39SZJ7_ACESA</name>
<protein>
    <submittedName>
        <fullName evidence="3">Uncharacterized protein</fullName>
    </submittedName>
</protein>
<proteinExistence type="predicted"/>
<evidence type="ECO:0000256" key="1">
    <source>
        <dbReference type="ARBA" id="ARBA00022729"/>
    </source>
</evidence>
<evidence type="ECO:0000313" key="3">
    <source>
        <dbReference type="EMBL" id="KAK0598499.1"/>
    </source>
</evidence>
<feature type="transmembrane region" description="Helical" evidence="2">
    <location>
        <begin position="134"/>
        <end position="152"/>
    </location>
</feature>
<reference evidence="3" key="2">
    <citation type="submission" date="2023-06" db="EMBL/GenBank/DDBJ databases">
        <authorList>
            <person name="Swenson N.G."/>
            <person name="Wegrzyn J.L."/>
            <person name="Mcevoy S.L."/>
        </authorList>
    </citation>
    <scope>NUCLEOTIDE SEQUENCE</scope>
    <source>
        <strain evidence="3">NS2018</strain>
        <tissue evidence="3">Leaf</tissue>
    </source>
</reference>
<keyword evidence="2" id="KW-0812">Transmembrane</keyword>
<reference evidence="3" key="1">
    <citation type="journal article" date="2022" name="Plant J.">
        <title>Strategies of tolerance reflected in two North American maple genomes.</title>
        <authorList>
            <person name="McEvoy S.L."/>
            <person name="Sezen U.U."/>
            <person name="Trouern-Trend A."/>
            <person name="McMahon S.M."/>
            <person name="Schaberg P.G."/>
            <person name="Yang J."/>
            <person name="Wegrzyn J.L."/>
            <person name="Swenson N.G."/>
        </authorList>
    </citation>
    <scope>NUCLEOTIDE SEQUENCE</scope>
    <source>
        <strain evidence="3">NS2018</strain>
    </source>
</reference>
<keyword evidence="1" id="KW-0732">Signal</keyword>
<dbReference type="GO" id="GO:0016298">
    <property type="term" value="F:lipase activity"/>
    <property type="evidence" value="ECO:0007669"/>
    <property type="project" value="TreeGrafter"/>
</dbReference>
<sequence>MGGRKFAFQNIAPCGCSPQAKQDNNLNINECYEEMLEFPKLHNNALVNATKELEIQLPEFKYMIFDFCTALLDMTYNPSKYGIKEVDIGCCGSGIFRGDDCGIGEYDLCSDPNDWALRQLPQLPRGSADTGFCFGKFFVCTLILYLKFSWLVKRAKLIRIHQYQFGGSD</sequence>
<dbReference type="Proteomes" id="UP001168877">
    <property type="component" value="Unassembled WGS sequence"/>
</dbReference>
<keyword evidence="2" id="KW-0472">Membrane</keyword>
<dbReference type="PANTHER" id="PTHR45966">
    <property type="entry name" value="GDSL-LIKE LIPASE/ACYLHYDROLASE"/>
    <property type="match status" value="1"/>
</dbReference>
<dbReference type="AlphaFoldDB" id="A0AA39SZJ7"/>
<accession>A0AA39SZJ7</accession>
<organism evidence="3 4">
    <name type="scientific">Acer saccharum</name>
    <name type="common">Sugar maple</name>
    <dbReference type="NCBI Taxonomy" id="4024"/>
    <lineage>
        <taxon>Eukaryota</taxon>
        <taxon>Viridiplantae</taxon>
        <taxon>Streptophyta</taxon>
        <taxon>Embryophyta</taxon>
        <taxon>Tracheophyta</taxon>
        <taxon>Spermatophyta</taxon>
        <taxon>Magnoliopsida</taxon>
        <taxon>eudicotyledons</taxon>
        <taxon>Gunneridae</taxon>
        <taxon>Pentapetalae</taxon>
        <taxon>rosids</taxon>
        <taxon>malvids</taxon>
        <taxon>Sapindales</taxon>
        <taxon>Sapindaceae</taxon>
        <taxon>Hippocastanoideae</taxon>
        <taxon>Acereae</taxon>
        <taxon>Acer</taxon>
    </lineage>
</organism>
<dbReference type="Gene3D" id="3.40.50.1110">
    <property type="entry name" value="SGNH hydrolase"/>
    <property type="match status" value="1"/>
</dbReference>
<gene>
    <name evidence="3" type="ORF">LWI29_035246</name>
</gene>
<dbReference type="EMBL" id="JAUESC010000004">
    <property type="protein sequence ID" value="KAK0598499.1"/>
    <property type="molecule type" value="Genomic_DNA"/>
</dbReference>
<evidence type="ECO:0000313" key="4">
    <source>
        <dbReference type="Proteomes" id="UP001168877"/>
    </source>
</evidence>
<dbReference type="InterPro" id="IPR044552">
    <property type="entry name" value="GLIP1-5/GLL25"/>
</dbReference>
<comment type="caution">
    <text evidence="3">The sequence shown here is derived from an EMBL/GenBank/DDBJ whole genome shotgun (WGS) entry which is preliminary data.</text>
</comment>
<keyword evidence="4" id="KW-1185">Reference proteome</keyword>